<dbReference type="GeneID" id="74896167"/>
<protein>
    <submittedName>
        <fullName evidence="4">Uncharacterized protein</fullName>
    </submittedName>
</protein>
<keyword evidence="3" id="KW-0808">Transferase</keyword>
<evidence type="ECO:0000313" key="5">
    <source>
        <dbReference type="Proteomes" id="UP000000560"/>
    </source>
</evidence>
<dbReference type="EMBL" id="BN001308">
    <property type="protein sequence ID" value="CBF89941.1"/>
    <property type="molecule type" value="Genomic_DNA"/>
</dbReference>
<dbReference type="InParanoid" id="C8VUN7"/>
<dbReference type="AlphaFoldDB" id="C8VUN7"/>
<dbReference type="SUPFAM" id="SSF53448">
    <property type="entry name" value="Nucleotide-diphospho-sugar transferases"/>
    <property type="match status" value="1"/>
</dbReference>
<dbReference type="InterPro" id="IPR008630">
    <property type="entry name" value="Glyco_trans_34"/>
</dbReference>
<dbReference type="PANTHER" id="PTHR31306">
    <property type="entry name" value="ALPHA-1,6-MANNOSYLTRANSFERASE MNN11-RELATED"/>
    <property type="match status" value="1"/>
</dbReference>
<dbReference type="FunFam" id="3.90.550.10:FF:000237">
    <property type="entry name" value="WGS project CABT00000000 data, contig 2.1"/>
    <property type="match status" value="1"/>
</dbReference>
<evidence type="ECO:0000256" key="3">
    <source>
        <dbReference type="ARBA" id="ARBA00022679"/>
    </source>
</evidence>
<dbReference type="RefSeq" id="XP_050469293.1">
    <property type="nucleotide sequence ID" value="XM_050611020.1"/>
</dbReference>
<proteinExistence type="inferred from homology"/>
<dbReference type="KEGG" id="ani:ANIA_10041"/>
<evidence type="ECO:0000256" key="2">
    <source>
        <dbReference type="ARBA" id="ARBA00022676"/>
    </source>
</evidence>
<evidence type="ECO:0000256" key="1">
    <source>
        <dbReference type="ARBA" id="ARBA00005664"/>
    </source>
</evidence>
<keyword evidence="5" id="KW-1185">Reference proteome</keyword>
<dbReference type="GO" id="GO:0006487">
    <property type="term" value="P:protein N-linked glycosylation"/>
    <property type="evidence" value="ECO:0000318"/>
    <property type="project" value="GO_Central"/>
</dbReference>
<dbReference type="GO" id="GO:0000139">
    <property type="term" value="C:Golgi membrane"/>
    <property type="evidence" value="ECO:0000318"/>
    <property type="project" value="GO_Central"/>
</dbReference>
<dbReference type="PANTHER" id="PTHR31306:SF8">
    <property type="entry name" value="GLYCOSYLTRANSFERASE FAMILY 34 PROTEIN"/>
    <property type="match status" value="1"/>
</dbReference>
<name>C8VUN7_EMENI</name>
<organism evidence="4 5">
    <name type="scientific">Emericella nidulans (strain FGSC A4 / ATCC 38163 / CBS 112.46 / NRRL 194 / M139)</name>
    <name type="common">Aspergillus nidulans</name>
    <dbReference type="NCBI Taxonomy" id="227321"/>
    <lineage>
        <taxon>Eukaryota</taxon>
        <taxon>Fungi</taxon>
        <taxon>Dikarya</taxon>
        <taxon>Ascomycota</taxon>
        <taxon>Pezizomycotina</taxon>
        <taxon>Eurotiomycetes</taxon>
        <taxon>Eurotiomycetidae</taxon>
        <taxon>Eurotiales</taxon>
        <taxon>Aspergillaceae</taxon>
        <taxon>Aspergillus</taxon>
        <taxon>Aspergillus subgen. Nidulantes</taxon>
    </lineage>
</organism>
<dbReference type="OrthoDB" id="1470350at2759"/>
<reference evidence="5" key="1">
    <citation type="journal article" date="2005" name="Nature">
        <title>Sequencing of Aspergillus nidulans and comparative analysis with A. fumigatus and A. oryzae.</title>
        <authorList>
            <person name="Galagan J.E."/>
            <person name="Calvo S.E."/>
            <person name="Cuomo C."/>
            <person name="Ma L.J."/>
            <person name="Wortman J.R."/>
            <person name="Batzoglou S."/>
            <person name="Lee S.I."/>
            <person name="Basturkmen M."/>
            <person name="Spevak C.C."/>
            <person name="Clutterbuck J."/>
            <person name="Kapitonov V."/>
            <person name="Jurka J."/>
            <person name="Scazzocchio C."/>
            <person name="Farman M."/>
            <person name="Butler J."/>
            <person name="Purcell S."/>
            <person name="Harris S."/>
            <person name="Braus G.H."/>
            <person name="Draht O."/>
            <person name="Busch S."/>
            <person name="D'Enfert C."/>
            <person name="Bouchier C."/>
            <person name="Goldman G.H."/>
            <person name="Bell-Pedersen D."/>
            <person name="Griffiths-Jones S."/>
            <person name="Doonan J.H."/>
            <person name="Yu J."/>
            <person name="Vienken K."/>
            <person name="Pain A."/>
            <person name="Freitag M."/>
            <person name="Selker E.U."/>
            <person name="Archer D.B."/>
            <person name="Penalva M.A."/>
            <person name="Oakley B.R."/>
            <person name="Momany M."/>
            <person name="Tanaka T."/>
            <person name="Kumagai T."/>
            <person name="Asai K."/>
            <person name="Machida M."/>
            <person name="Nierman W.C."/>
            <person name="Denning D.W."/>
            <person name="Caddick M."/>
            <person name="Hynes M."/>
            <person name="Paoletti M."/>
            <person name="Fischer R."/>
            <person name="Miller B."/>
            <person name="Dyer P."/>
            <person name="Sachs M.S."/>
            <person name="Osmani S.A."/>
            <person name="Birren B.W."/>
        </authorList>
    </citation>
    <scope>NUCLEOTIDE SEQUENCE [LARGE SCALE GENOMIC DNA]</scope>
    <source>
        <strain evidence="5">FGSC A4 / ATCC 38163 / CBS 112.46 / NRRL 194 / M139</strain>
    </source>
</reference>
<dbReference type="GO" id="GO:0016757">
    <property type="term" value="F:glycosyltransferase activity"/>
    <property type="evidence" value="ECO:0007669"/>
    <property type="project" value="UniProtKB-KW"/>
</dbReference>
<dbReference type="eggNOG" id="ENOG502SDCI">
    <property type="taxonomic scope" value="Eukaryota"/>
</dbReference>
<reference evidence="5" key="2">
    <citation type="journal article" date="2009" name="Fungal Genet. Biol.">
        <title>The 2008 update of the Aspergillus nidulans genome annotation: a community effort.</title>
        <authorList>
            <person name="Wortman J.R."/>
            <person name="Gilsenan J.M."/>
            <person name="Joardar V."/>
            <person name="Deegan J."/>
            <person name="Clutterbuck J."/>
            <person name="Andersen M.R."/>
            <person name="Archer D."/>
            <person name="Bencina M."/>
            <person name="Braus G."/>
            <person name="Coutinho P."/>
            <person name="von Dohren H."/>
            <person name="Doonan J."/>
            <person name="Driessen A.J."/>
            <person name="Durek P."/>
            <person name="Espeso E."/>
            <person name="Fekete E."/>
            <person name="Flipphi M."/>
            <person name="Estrada C.G."/>
            <person name="Geysens S."/>
            <person name="Goldman G."/>
            <person name="de Groot P.W."/>
            <person name="Hansen K."/>
            <person name="Harris S.D."/>
            <person name="Heinekamp T."/>
            <person name="Helmstaedt K."/>
            <person name="Henrissat B."/>
            <person name="Hofmann G."/>
            <person name="Homan T."/>
            <person name="Horio T."/>
            <person name="Horiuchi H."/>
            <person name="James S."/>
            <person name="Jones M."/>
            <person name="Karaffa L."/>
            <person name="Karanyi Z."/>
            <person name="Kato M."/>
            <person name="Keller N."/>
            <person name="Kelly D.E."/>
            <person name="Kiel J.A."/>
            <person name="Kim J.M."/>
            <person name="van der Klei I.J."/>
            <person name="Klis F.M."/>
            <person name="Kovalchuk A."/>
            <person name="Krasevec N."/>
            <person name="Kubicek C.P."/>
            <person name="Liu B."/>
            <person name="Maccabe A."/>
            <person name="Meyer V."/>
            <person name="Mirabito P."/>
            <person name="Miskei M."/>
            <person name="Mos M."/>
            <person name="Mullins J."/>
            <person name="Nelson D.R."/>
            <person name="Nielsen J."/>
            <person name="Oakley B.R."/>
            <person name="Osmani S.A."/>
            <person name="Pakula T."/>
            <person name="Paszewski A."/>
            <person name="Paulsen I."/>
            <person name="Pilsyk S."/>
            <person name="Pocsi I."/>
            <person name="Punt P.J."/>
            <person name="Ram A.F."/>
            <person name="Ren Q."/>
            <person name="Robellet X."/>
            <person name="Robson G."/>
            <person name="Seiboth B."/>
            <person name="van Solingen P."/>
            <person name="Specht T."/>
            <person name="Sun J."/>
            <person name="Taheri-Talesh N."/>
            <person name="Takeshita N."/>
            <person name="Ussery D."/>
            <person name="vanKuyk P.A."/>
            <person name="Visser H."/>
            <person name="van de Vondervoort P.J."/>
            <person name="de Vries R.P."/>
            <person name="Walton J."/>
            <person name="Xiang X."/>
            <person name="Xiong Y."/>
            <person name="Zeng A.P."/>
            <person name="Brandt B.W."/>
            <person name="Cornell M.J."/>
            <person name="van den Hondel C.A."/>
            <person name="Visser J."/>
            <person name="Oliver S.G."/>
            <person name="Turner G."/>
        </authorList>
    </citation>
    <scope>GENOME REANNOTATION</scope>
    <source>
        <strain evidence="5">FGSC A4 / ATCC 38163 / CBS 112.46 / NRRL 194 / M139</strain>
    </source>
</reference>
<keyword evidence="2" id="KW-0328">Glycosyltransferase</keyword>
<accession>C8VUN7</accession>
<dbReference type="Gene3D" id="3.90.550.10">
    <property type="entry name" value="Spore Coat Polysaccharide Biosynthesis Protein SpsA, Chain A"/>
    <property type="match status" value="1"/>
</dbReference>
<dbReference type="OMA" id="MNNGVFF"/>
<dbReference type="Proteomes" id="UP000000560">
    <property type="component" value="Chromosome VIII"/>
</dbReference>
<dbReference type="HOGENOM" id="CLU_039079_1_0_1"/>
<comment type="similarity">
    <text evidence="1">Belongs to the glycosyltransferase 34 family.</text>
</comment>
<dbReference type="VEuPathDB" id="FungiDB:AN10041"/>
<gene>
    <name evidence="4" type="ORF">ANIA_10041</name>
</gene>
<dbReference type="InterPro" id="IPR029044">
    <property type="entry name" value="Nucleotide-diphossugar_trans"/>
</dbReference>
<evidence type="ECO:0000313" key="4">
    <source>
        <dbReference type="EMBL" id="CBF89941.1"/>
    </source>
</evidence>
<sequence length="320" mass="37234">MIAIAHTRRRLILTLALVSLLGIFHLSPSFLALASLPWTASRADLTAPVKARRITKASMLYGPRNVFYERALQTHRRHAQKWGYGMEVLQNEIAKGYWNKPSYLLALLIRELSKPVNERVEWLMWVDADSIIINSLIPLELFLPPSTLDGIHMVASKDHKGLNTGIFFLRVHEWSVRFLIETLAYPIYNPGVDLDLQGQRGNMLVHFPGLGEKRWEHMETWLDLVERGVGGWEVPVQETWYLEETERFWKRVQEARHIIGEYERMKELREKPGSGQRDRDGESETDRLVGELSRALYEEPFEGKTLQQRIETLRRFFDSA</sequence>